<evidence type="ECO:0000313" key="2">
    <source>
        <dbReference type="EMBL" id="CAI8040890.1"/>
    </source>
</evidence>
<reference evidence="2" key="1">
    <citation type="submission" date="2023-03" db="EMBL/GenBank/DDBJ databases">
        <authorList>
            <person name="Steffen K."/>
            <person name="Cardenas P."/>
        </authorList>
    </citation>
    <scope>NUCLEOTIDE SEQUENCE</scope>
</reference>
<name>A0AA35T344_GEOBA</name>
<keyword evidence="1" id="KW-0732">Signal</keyword>
<dbReference type="AlphaFoldDB" id="A0AA35T344"/>
<feature type="signal peptide" evidence="1">
    <location>
        <begin position="1"/>
        <end position="24"/>
    </location>
</feature>
<feature type="non-terminal residue" evidence="2">
    <location>
        <position position="151"/>
    </location>
</feature>
<evidence type="ECO:0000313" key="3">
    <source>
        <dbReference type="Proteomes" id="UP001174909"/>
    </source>
</evidence>
<accession>A0AA35T344</accession>
<evidence type="ECO:0000256" key="1">
    <source>
        <dbReference type="SAM" id="SignalP"/>
    </source>
</evidence>
<dbReference type="PROSITE" id="PS51257">
    <property type="entry name" value="PROKAR_LIPOPROTEIN"/>
    <property type="match status" value="1"/>
</dbReference>
<organism evidence="2 3">
    <name type="scientific">Geodia barretti</name>
    <name type="common">Barrett's horny sponge</name>
    <dbReference type="NCBI Taxonomy" id="519541"/>
    <lineage>
        <taxon>Eukaryota</taxon>
        <taxon>Metazoa</taxon>
        <taxon>Porifera</taxon>
        <taxon>Demospongiae</taxon>
        <taxon>Heteroscleromorpha</taxon>
        <taxon>Tetractinellida</taxon>
        <taxon>Astrophorina</taxon>
        <taxon>Geodiidae</taxon>
        <taxon>Geodia</taxon>
    </lineage>
</organism>
<proteinExistence type="predicted"/>
<keyword evidence="3" id="KW-1185">Reference proteome</keyword>
<feature type="chain" id="PRO_5041274196" evidence="1">
    <location>
        <begin position="25"/>
        <end position="151"/>
    </location>
</feature>
<sequence>METSLREWVLFLFAFGACIEYGCAERPVLNLFGGGANVATIEVLVDTAEYFTARLALNEDTANLVTDVDEDIQYVIAKLNGGGLEKEDLLLDTSFREISLPVVVDVREGGEIEISIGGADSFNASAANYSTVLQLLSYRSNLTSSALSEPQ</sequence>
<comment type="caution">
    <text evidence="2">The sequence shown here is derived from an EMBL/GenBank/DDBJ whole genome shotgun (WGS) entry which is preliminary data.</text>
</comment>
<protein>
    <submittedName>
        <fullName evidence="2">Uncharacterized protein</fullName>
    </submittedName>
</protein>
<dbReference type="EMBL" id="CASHTH010003147">
    <property type="protein sequence ID" value="CAI8040890.1"/>
    <property type="molecule type" value="Genomic_DNA"/>
</dbReference>
<dbReference type="Proteomes" id="UP001174909">
    <property type="component" value="Unassembled WGS sequence"/>
</dbReference>
<gene>
    <name evidence="2" type="ORF">GBAR_LOCUS22733</name>
</gene>